<name>A0A1H0VDN2_9BURK</name>
<dbReference type="Proteomes" id="UP000199317">
    <property type="component" value="Unassembled WGS sequence"/>
</dbReference>
<sequence>MDRKPPPGGFFHGAHGAACFPSLAGRYWGMAFPPHSTGALGGARILSIALNLPGPAALARCRDEGALCTKLEPPAAAGRPSADPMALYCPQAYAELHAGVRILQADLKAPAGQAMLNQELAATDVLITSFRPSALQRLRLDWATLQEHHPALSLVRIVGGPGDAAEAPGHDLTYQAEAGLLPEGELLPASLHADMAGALLASEAVLRALLARHSTGRGTEHEVSLATAAHWLAMPRTWGLALPAGDVGGAHAGYRVYGCADGRVALAALEPHFMARLCAAVGLPRDADPRDAATREAIASFLHHRRREELDRWARQEDIPLHTID</sequence>
<proteinExistence type="predicted"/>
<keyword evidence="2" id="KW-1185">Reference proteome</keyword>
<dbReference type="EMBL" id="FNJL01000025">
    <property type="protein sequence ID" value="SDP76338.1"/>
    <property type="molecule type" value="Genomic_DNA"/>
</dbReference>
<dbReference type="InterPro" id="IPR023606">
    <property type="entry name" value="CoA-Trfase_III_dom_1_sf"/>
</dbReference>
<dbReference type="Gene3D" id="3.30.1540.10">
    <property type="entry name" value="formyl-coa transferase, domain 3"/>
    <property type="match status" value="1"/>
</dbReference>
<keyword evidence="1" id="KW-0808">Transferase</keyword>
<dbReference type="PANTHER" id="PTHR48228">
    <property type="entry name" value="SUCCINYL-COA--D-CITRAMALATE COA-TRANSFERASE"/>
    <property type="match status" value="1"/>
</dbReference>
<dbReference type="GO" id="GO:0016740">
    <property type="term" value="F:transferase activity"/>
    <property type="evidence" value="ECO:0007669"/>
    <property type="project" value="UniProtKB-KW"/>
</dbReference>
<protein>
    <submittedName>
        <fullName evidence="1">Crotonobetainyl-CoA:carnitine CoA-transferase CaiB</fullName>
    </submittedName>
</protein>
<dbReference type="Pfam" id="PF02515">
    <property type="entry name" value="CoA_transf_3"/>
    <property type="match status" value="1"/>
</dbReference>
<gene>
    <name evidence="1" type="ORF">SAMN04489708_12515</name>
</gene>
<dbReference type="PANTHER" id="PTHR48228:SF5">
    <property type="entry name" value="ALPHA-METHYLACYL-COA RACEMASE"/>
    <property type="match status" value="1"/>
</dbReference>
<organism evidence="1 2">
    <name type="scientific">Paracidovorax cattleyae</name>
    <dbReference type="NCBI Taxonomy" id="80868"/>
    <lineage>
        <taxon>Bacteria</taxon>
        <taxon>Pseudomonadati</taxon>
        <taxon>Pseudomonadota</taxon>
        <taxon>Betaproteobacteria</taxon>
        <taxon>Burkholderiales</taxon>
        <taxon>Comamonadaceae</taxon>
        <taxon>Paracidovorax</taxon>
    </lineage>
</organism>
<dbReference type="Gene3D" id="3.40.50.10540">
    <property type="entry name" value="Crotonobetainyl-coa:carnitine coa-transferase, domain 1"/>
    <property type="match status" value="1"/>
</dbReference>
<reference evidence="2" key="1">
    <citation type="submission" date="2016-10" db="EMBL/GenBank/DDBJ databases">
        <authorList>
            <person name="Varghese N."/>
            <person name="Submissions S."/>
        </authorList>
    </citation>
    <scope>NUCLEOTIDE SEQUENCE [LARGE SCALE GENOMIC DNA]</scope>
    <source>
        <strain evidence="2">DSM 17101</strain>
    </source>
</reference>
<dbReference type="AlphaFoldDB" id="A0A1H0VDN2"/>
<evidence type="ECO:0000313" key="2">
    <source>
        <dbReference type="Proteomes" id="UP000199317"/>
    </source>
</evidence>
<dbReference type="InterPro" id="IPR050509">
    <property type="entry name" value="CoA-transferase_III"/>
</dbReference>
<dbReference type="InterPro" id="IPR044855">
    <property type="entry name" value="CoA-Trfase_III_dom3_sf"/>
</dbReference>
<accession>A0A1H0VDN2</accession>
<dbReference type="InterPro" id="IPR003673">
    <property type="entry name" value="CoA-Trfase_fam_III"/>
</dbReference>
<evidence type="ECO:0000313" key="1">
    <source>
        <dbReference type="EMBL" id="SDP76338.1"/>
    </source>
</evidence>
<dbReference type="SUPFAM" id="SSF89796">
    <property type="entry name" value="CoA-transferase family III (CaiB/BaiF)"/>
    <property type="match status" value="1"/>
</dbReference>